<organism evidence="2 3">
    <name type="scientific">Magallana gigas</name>
    <name type="common">Pacific oyster</name>
    <name type="synonym">Crassostrea gigas</name>
    <dbReference type="NCBI Taxonomy" id="29159"/>
    <lineage>
        <taxon>Eukaryota</taxon>
        <taxon>Metazoa</taxon>
        <taxon>Spiralia</taxon>
        <taxon>Lophotrochozoa</taxon>
        <taxon>Mollusca</taxon>
        <taxon>Bivalvia</taxon>
        <taxon>Autobranchia</taxon>
        <taxon>Pteriomorphia</taxon>
        <taxon>Ostreida</taxon>
        <taxon>Ostreoidea</taxon>
        <taxon>Ostreidae</taxon>
        <taxon>Magallana</taxon>
    </lineage>
</organism>
<reference evidence="2" key="1">
    <citation type="submission" date="2022-08" db="UniProtKB">
        <authorList>
            <consortium name="EnsemblMetazoa"/>
        </authorList>
    </citation>
    <scope>IDENTIFICATION</scope>
    <source>
        <strain evidence="2">05x7-T-G4-1.051#20</strain>
    </source>
</reference>
<evidence type="ECO:0000313" key="2">
    <source>
        <dbReference type="EnsemblMetazoa" id="G31309.1:cds"/>
    </source>
</evidence>
<dbReference type="AlphaFoldDB" id="A0A8W8M4T2"/>
<protein>
    <submittedName>
        <fullName evidence="2">Uncharacterized protein</fullName>
    </submittedName>
</protein>
<proteinExistence type="predicted"/>
<dbReference type="EnsemblMetazoa" id="G31309.1">
    <property type="protein sequence ID" value="G31309.1:cds"/>
    <property type="gene ID" value="G31309"/>
</dbReference>
<accession>A0A8W8M4T2</accession>
<keyword evidence="3" id="KW-1185">Reference proteome</keyword>
<sequence>MSSGFTHRHLLNGASPYHSLGGASRGYHVNSNGVTNGSSPYKSVGGISDSYHVNGNFSVHTTPPHGITAANHTPLLKTQMLEGKLYKPENKILSSSSPTPTKVGHSSPARRVRISEPSPHDDYISRLKNLQQRLGGMDLGE</sequence>
<dbReference type="Proteomes" id="UP000005408">
    <property type="component" value="Unassembled WGS sequence"/>
</dbReference>
<feature type="region of interest" description="Disordered" evidence="1">
    <location>
        <begin position="87"/>
        <end position="122"/>
    </location>
</feature>
<evidence type="ECO:0000256" key="1">
    <source>
        <dbReference type="SAM" id="MobiDB-lite"/>
    </source>
</evidence>
<evidence type="ECO:0000313" key="3">
    <source>
        <dbReference type="Proteomes" id="UP000005408"/>
    </source>
</evidence>
<name>A0A8W8M4T2_MAGGI</name>